<dbReference type="Gene3D" id="3.40.50.300">
    <property type="entry name" value="P-loop containing nucleotide triphosphate hydrolases"/>
    <property type="match status" value="1"/>
</dbReference>
<evidence type="ECO:0000259" key="6">
    <source>
        <dbReference type="PROSITE" id="PS50112"/>
    </source>
</evidence>
<dbReference type="SUPFAM" id="SSF46689">
    <property type="entry name" value="Homeodomain-like"/>
    <property type="match status" value="1"/>
</dbReference>
<dbReference type="PANTHER" id="PTHR32071">
    <property type="entry name" value="TRANSCRIPTIONAL REGULATORY PROTEIN"/>
    <property type="match status" value="1"/>
</dbReference>
<keyword evidence="1" id="KW-0547">Nucleotide-binding</keyword>
<dbReference type="InterPro" id="IPR009057">
    <property type="entry name" value="Homeodomain-like_sf"/>
</dbReference>
<evidence type="ECO:0000313" key="7">
    <source>
        <dbReference type="EMBL" id="MDV2685619.1"/>
    </source>
</evidence>
<protein>
    <submittedName>
        <fullName evidence="7">Sigma 54-interacting transcriptional regulator</fullName>
    </submittedName>
</protein>
<dbReference type="InterPro" id="IPR027417">
    <property type="entry name" value="P-loop_NTPase"/>
</dbReference>
<keyword evidence="4" id="KW-0804">Transcription</keyword>
<feature type="domain" description="PAS" evidence="6">
    <location>
        <begin position="73"/>
        <end position="127"/>
    </location>
</feature>
<dbReference type="NCBIfam" id="TIGR00229">
    <property type="entry name" value="sensory_box"/>
    <property type="match status" value="1"/>
</dbReference>
<comment type="caution">
    <text evidence="7">The sequence shown here is derived from an EMBL/GenBank/DDBJ whole genome shotgun (WGS) entry which is preliminary data.</text>
</comment>
<dbReference type="PROSITE" id="PS50045">
    <property type="entry name" value="SIGMA54_INTERACT_4"/>
    <property type="match status" value="1"/>
</dbReference>
<dbReference type="InterPro" id="IPR035965">
    <property type="entry name" value="PAS-like_dom_sf"/>
</dbReference>
<dbReference type="SUPFAM" id="SSF52540">
    <property type="entry name" value="P-loop containing nucleoside triphosphate hydrolases"/>
    <property type="match status" value="1"/>
</dbReference>
<keyword evidence="3" id="KW-0805">Transcription regulation</keyword>
<dbReference type="CDD" id="cd00009">
    <property type="entry name" value="AAA"/>
    <property type="match status" value="1"/>
</dbReference>
<dbReference type="SMART" id="SM00382">
    <property type="entry name" value="AAA"/>
    <property type="match status" value="1"/>
</dbReference>
<keyword evidence="8" id="KW-1185">Reference proteome</keyword>
<dbReference type="Gene3D" id="3.30.450.20">
    <property type="entry name" value="PAS domain"/>
    <property type="match status" value="1"/>
</dbReference>
<dbReference type="Pfam" id="PF13426">
    <property type="entry name" value="PAS_9"/>
    <property type="match status" value="1"/>
</dbReference>
<dbReference type="Gene3D" id="1.10.10.60">
    <property type="entry name" value="Homeodomain-like"/>
    <property type="match status" value="1"/>
</dbReference>
<dbReference type="Pfam" id="PF00158">
    <property type="entry name" value="Sigma54_activat"/>
    <property type="match status" value="1"/>
</dbReference>
<evidence type="ECO:0000256" key="2">
    <source>
        <dbReference type="ARBA" id="ARBA00022840"/>
    </source>
</evidence>
<dbReference type="InterPro" id="IPR002197">
    <property type="entry name" value="HTH_Fis"/>
</dbReference>
<dbReference type="Gene3D" id="1.10.8.60">
    <property type="match status" value="1"/>
</dbReference>
<dbReference type="PRINTS" id="PR01590">
    <property type="entry name" value="HTHFIS"/>
</dbReference>
<keyword evidence="2" id="KW-0067">ATP-binding</keyword>
<gene>
    <name evidence="7" type="ORF">RYX56_14730</name>
</gene>
<evidence type="ECO:0000256" key="1">
    <source>
        <dbReference type="ARBA" id="ARBA00022741"/>
    </source>
</evidence>
<dbReference type="RefSeq" id="WP_317122793.1">
    <property type="nucleotide sequence ID" value="NZ_JAWJBA010000004.1"/>
</dbReference>
<evidence type="ECO:0000256" key="3">
    <source>
        <dbReference type="ARBA" id="ARBA00023015"/>
    </source>
</evidence>
<evidence type="ECO:0000259" key="5">
    <source>
        <dbReference type="PROSITE" id="PS50045"/>
    </source>
</evidence>
<dbReference type="InterPro" id="IPR058031">
    <property type="entry name" value="AAA_lid_NorR"/>
</dbReference>
<dbReference type="PROSITE" id="PS50112">
    <property type="entry name" value="PAS"/>
    <property type="match status" value="1"/>
</dbReference>
<reference evidence="7 8" key="1">
    <citation type="submission" date="2023-10" db="EMBL/GenBank/DDBJ databases">
        <title>Screening of Alkalihalobacillus lindianensis BZ-TG-R113 and Its Alleviation of Salt Stress on Rapeseed Growth.</title>
        <authorList>
            <person name="Zhao B."/>
            <person name="Guo T."/>
        </authorList>
    </citation>
    <scope>NUCLEOTIDE SEQUENCE [LARGE SCALE GENOMIC DNA]</scope>
    <source>
        <strain evidence="7 8">BZ-TG-R113</strain>
    </source>
</reference>
<dbReference type="CDD" id="cd00130">
    <property type="entry name" value="PAS"/>
    <property type="match status" value="1"/>
</dbReference>
<organism evidence="7 8">
    <name type="scientific">Alkalihalophilus lindianensis</name>
    <dbReference type="NCBI Taxonomy" id="1630542"/>
    <lineage>
        <taxon>Bacteria</taxon>
        <taxon>Bacillati</taxon>
        <taxon>Bacillota</taxon>
        <taxon>Bacilli</taxon>
        <taxon>Bacillales</taxon>
        <taxon>Bacillaceae</taxon>
        <taxon>Alkalihalophilus</taxon>
    </lineage>
</organism>
<dbReference type="Pfam" id="PF25601">
    <property type="entry name" value="AAA_lid_14"/>
    <property type="match status" value="1"/>
</dbReference>
<dbReference type="EMBL" id="JAWJBA010000004">
    <property type="protein sequence ID" value="MDV2685619.1"/>
    <property type="molecule type" value="Genomic_DNA"/>
</dbReference>
<feature type="domain" description="Sigma-54 factor interaction" evidence="5">
    <location>
        <begin position="213"/>
        <end position="443"/>
    </location>
</feature>
<dbReference type="SUPFAM" id="SSF55785">
    <property type="entry name" value="PYP-like sensor domain (PAS domain)"/>
    <property type="match status" value="1"/>
</dbReference>
<dbReference type="InterPro" id="IPR003593">
    <property type="entry name" value="AAA+_ATPase"/>
</dbReference>
<evidence type="ECO:0000256" key="4">
    <source>
        <dbReference type="ARBA" id="ARBA00023163"/>
    </source>
</evidence>
<dbReference type="PROSITE" id="PS00675">
    <property type="entry name" value="SIGMA54_INTERACT_1"/>
    <property type="match status" value="1"/>
</dbReference>
<evidence type="ECO:0000313" key="8">
    <source>
        <dbReference type="Proteomes" id="UP001287282"/>
    </source>
</evidence>
<dbReference type="SMART" id="SM00091">
    <property type="entry name" value="PAS"/>
    <property type="match status" value="1"/>
</dbReference>
<accession>A0ABU3XDV8</accession>
<dbReference type="InterPro" id="IPR025662">
    <property type="entry name" value="Sigma_54_int_dom_ATP-bd_1"/>
</dbReference>
<dbReference type="InterPro" id="IPR000014">
    <property type="entry name" value="PAS"/>
</dbReference>
<name>A0ABU3XDV8_9BACI</name>
<dbReference type="InterPro" id="IPR002078">
    <property type="entry name" value="Sigma_54_int"/>
</dbReference>
<dbReference type="Pfam" id="PF02954">
    <property type="entry name" value="HTH_8"/>
    <property type="match status" value="1"/>
</dbReference>
<dbReference type="Proteomes" id="UP001287282">
    <property type="component" value="Unassembled WGS sequence"/>
</dbReference>
<sequence>MQHQMALETFALPWKSDLDKNKMDVYSNTTLLSDIDINEEGRDIALKGANNEVSGWVPHSILMKEVFKQWKLTKAYYDALLNSVEDAVTTVDSNGSILFLNHKTEEMYKLLLNEVYGQSITNFFEKEAVILMSTIKQKQGVTNKYHQPNPNVYVLINTSPVYVGTEVVGGISIERDITQMVKLNDELASTTAHLHDLKSTTQSHQNHSPFSKIKGRSHVLKEAINLANKVAKTDASVLITGDSGVGKELFAEGIHNAGNRSNHPFVAINCGAIPTALFESELFGYEQGAFTGAVKGGKKGKFDAAKGGTIFLDEVGEMPLELQVKLLRVLQEKHYYRVSGSKAIPTDVRIIAATNRDLEKMIDEGSFREDLYYRLNVISIAIPSLRDRTEDIPELIQLFLKEFSVKYKMPIPEIDPEVMYTFLQHPWQGNIRQLRNIIERIIILASDNEVIKPHHLPKNFVKDNNPHSLNIQFEEPKKLNGQCDEEIQSALQITFGNKAAAAKLLGISRATLYNKIKKRNLKERQGEND</sequence>
<proteinExistence type="predicted"/>
<dbReference type="PANTHER" id="PTHR32071:SF57">
    <property type="entry name" value="C4-DICARBOXYLATE TRANSPORT TRANSCRIPTIONAL REGULATORY PROTEIN DCTD"/>
    <property type="match status" value="1"/>
</dbReference>